<reference evidence="2" key="2">
    <citation type="submission" date="2017-06" db="EMBL/GenBank/DDBJ databases">
        <title>WGS assembly of Brachypodium distachyon.</title>
        <authorList>
            <consortium name="The International Brachypodium Initiative"/>
            <person name="Lucas S."/>
            <person name="Harmon-Smith M."/>
            <person name="Lail K."/>
            <person name="Tice H."/>
            <person name="Grimwood J."/>
            <person name="Bruce D."/>
            <person name="Barry K."/>
            <person name="Shu S."/>
            <person name="Lindquist E."/>
            <person name="Wang M."/>
            <person name="Pitluck S."/>
            <person name="Vogel J.P."/>
            <person name="Garvin D.F."/>
            <person name="Mockler T.C."/>
            <person name="Schmutz J."/>
            <person name="Rokhsar D."/>
            <person name="Bevan M.W."/>
        </authorList>
    </citation>
    <scope>NUCLEOTIDE SEQUENCE</scope>
    <source>
        <strain evidence="2">Bd21</strain>
    </source>
</reference>
<dbReference type="PANTHER" id="PTHR33018">
    <property type="entry name" value="OS10G0338966 PROTEIN-RELATED"/>
    <property type="match status" value="1"/>
</dbReference>
<evidence type="ECO:0000313" key="2">
    <source>
        <dbReference type="EMBL" id="PNT71551.1"/>
    </source>
</evidence>
<proteinExistence type="predicted"/>
<feature type="region of interest" description="Disordered" evidence="1">
    <location>
        <begin position="1"/>
        <end position="102"/>
    </location>
</feature>
<feature type="compositionally biased region" description="Acidic residues" evidence="1">
    <location>
        <begin position="76"/>
        <end position="86"/>
    </location>
</feature>
<organism evidence="2">
    <name type="scientific">Brachypodium distachyon</name>
    <name type="common">Purple false brome</name>
    <name type="synonym">Trachynia distachya</name>
    <dbReference type="NCBI Taxonomy" id="15368"/>
    <lineage>
        <taxon>Eukaryota</taxon>
        <taxon>Viridiplantae</taxon>
        <taxon>Streptophyta</taxon>
        <taxon>Embryophyta</taxon>
        <taxon>Tracheophyta</taxon>
        <taxon>Spermatophyta</taxon>
        <taxon>Magnoliopsida</taxon>
        <taxon>Liliopsida</taxon>
        <taxon>Poales</taxon>
        <taxon>Poaceae</taxon>
        <taxon>BOP clade</taxon>
        <taxon>Pooideae</taxon>
        <taxon>Stipodae</taxon>
        <taxon>Brachypodieae</taxon>
        <taxon>Brachypodium</taxon>
    </lineage>
</organism>
<feature type="compositionally biased region" description="Low complexity" evidence="1">
    <location>
        <begin position="57"/>
        <end position="75"/>
    </location>
</feature>
<feature type="compositionally biased region" description="Basic residues" evidence="1">
    <location>
        <begin position="244"/>
        <end position="256"/>
    </location>
</feature>
<feature type="compositionally biased region" description="Basic residues" evidence="1">
    <location>
        <begin position="1"/>
        <end position="12"/>
    </location>
</feature>
<sequence>MARTKQTRRRPHPIVELRQEAPPQDDSEEAPPQDHSQEAPLQDHSQEPEEGPNETYSSGYSSSGSSLSGVGSSNPSDEEQPTDGEVEPTPSSSKEKKVTRRGSHILKDDVYVVTRISARGQPLSPEKAADTFSNTLGAIVRQNCRIVHKWTQVSKTTKELCFNDVWARFKVKPEHVKDVHRAANQAMRRGISNWQSSARKHWLDASIEKVKEKWPSITPKDWASFKKESQDPDFIARQEKHIEMRKKKKHNHHLGSRGKEGKKKVWDKKDAQLAKLGIVPPLKGKLKHQRTKDFMRMHMRKEQWTGQEDLEEDLQEVWVRQ</sequence>
<dbReference type="FunCoup" id="A0A2K2DBB3">
    <property type="interactions" value="119"/>
</dbReference>
<evidence type="ECO:0000256" key="1">
    <source>
        <dbReference type="SAM" id="MobiDB-lite"/>
    </source>
</evidence>
<gene>
    <name evidence="2" type="ORF">BRADI_2g31104v3</name>
</gene>
<dbReference type="AlphaFoldDB" id="A0A2K2DBB3"/>
<dbReference type="EMBL" id="CM000881">
    <property type="protein sequence ID" value="PNT71551.1"/>
    <property type="molecule type" value="Genomic_DNA"/>
</dbReference>
<dbReference type="Gramene" id="PNT71551">
    <property type="protein sequence ID" value="PNT71551"/>
    <property type="gene ID" value="BRADI_2g31104v3"/>
</dbReference>
<dbReference type="PANTHER" id="PTHR33018:SF30">
    <property type="entry name" value="OS02G0502850 PROTEIN"/>
    <property type="match status" value="1"/>
</dbReference>
<accession>A0A2K2DBB3</accession>
<feature type="compositionally biased region" description="Basic and acidic residues" evidence="1">
    <location>
        <begin position="257"/>
        <end position="266"/>
    </location>
</feature>
<dbReference type="Proteomes" id="UP000008810">
    <property type="component" value="Chromosome 2"/>
</dbReference>
<reference evidence="3" key="3">
    <citation type="submission" date="2018-08" db="UniProtKB">
        <authorList>
            <consortium name="EnsemblPlants"/>
        </authorList>
    </citation>
    <scope>IDENTIFICATION</scope>
    <source>
        <strain evidence="3">cv. Bd21</strain>
    </source>
</reference>
<evidence type="ECO:0000313" key="4">
    <source>
        <dbReference type="Proteomes" id="UP000008810"/>
    </source>
</evidence>
<reference evidence="2 3" key="1">
    <citation type="journal article" date="2010" name="Nature">
        <title>Genome sequencing and analysis of the model grass Brachypodium distachyon.</title>
        <authorList>
            <consortium name="International Brachypodium Initiative"/>
        </authorList>
    </citation>
    <scope>NUCLEOTIDE SEQUENCE [LARGE SCALE GENOMIC DNA]</scope>
    <source>
        <strain evidence="2 3">Bd21</strain>
    </source>
</reference>
<feature type="region of interest" description="Disordered" evidence="1">
    <location>
        <begin position="244"/>
        <end position="266"/>
    </location>
</feature>
<dbReference type="EnsemblPlants" id="PNT71551">
    <property type="protein sequence ID" value="PNT71551"/>
    <property type="gene ID" value="BRADI_2g31104v3"/>
</dbReference>
<protein>
    <submittedName>
        <fullName evidence="2 3">Uncharacterized protein</fullName>
    </submittedName>
</protein>
<name>A0A2K2DBB3_BRADI</name>
<evidence type="ECO:0000313" key="3">
    <source>
        <dbReference type="EnsemblPlants" id="PNT71551"/>
    </source>
</evidence>
<dbReference type="InParanoid" id="A0A2K2DBB3"/>
<keyword evidence="4" id="KW-1185">Reference proteome</keyword>